<protein>
    <submittedName>
        <fullName evidence="2">Uncharacterized protein</fullName>
    </submittedName>
</protein>
<keyword evidence="3" id="KW-1185">Reference proteome</keyword>
<dbReference type="EMBL" id="PGOL01005918">
    <property type="protein sequence ID" value="PKI34449.1"/>
    <property type="molecule type" value="Genomic_DNA"/>
</dbReference>
<evidence type="ECO:0000313" key="2">
    <source>
        <dbReference type="EMBL" id="PKI34449.1"/>
    </source>
</evidence>
<dbReference type="AlphaFoldDB" id="A0A2I0HRV5"/>
<evidence type="ECO:0000256" key="1">
    <source>
        <dbReference type="SAM" id="MobiDB-lite"/>
    </source>
</evidence>
<feature type="region of interest" description="Disordered" evidence="1">
    <location>
        <begin position="1"/>
        <end position="22"/>
    </location>
</feature>
<organism evidence="2 3">
    <name type="scientific">Punica granatum</name>
    <name type="common">Pomegranate</name>
    <dbReference type="NCBI Taxonomy" id="22663"/>
    <lineage>
        <taxon>Eukaryota</taxon>
        <taxon>Viridiplantae</taxon>
        <taxon>Streptophyta</taxon>
        <taxon>Embryophyta</taxon>
        <taxon>Tracheophyta</taxon>
        <taxon>Spermatophyta</taxon>
        <taxon>Magnoliopsida</taxon>
        <taxon>eudicotyledons</taxon>
        <taxon>Gunneridae</taxon>
        <taxon>Pentapetalae</taxon>
        <taxon>rosids</taxon>
        <taxon>malvids</taxon>
        <taxon>Myrtales</taxon>
        <taxon>Lythraceae</taxon>
        <taxon>Punica</taxon>
    </lineage>
</organism>
<dbReference type="Proteomes" id="UP000233551">
    <property type="component" value="Unassembled WGS sequence"/>
</dbReference>
<reference evidence="2 3" key="1">
    <citation type="submission" date="2017-11" db="EMBL/GenBank/DDBJ databases">
        <title>De-novo sequencing of pomegranate (Punica granatum L.) genome.</title>
        <authorList>
            <person name="Akparov Z."/>
            <person name="Amiraslanov A."/>
            <person name="Hajiyeva S."/>
            <person name="Abbasov M."/>
            <person name="Kaur K."/>
            <person name="Hamwieh A."/>
            <person name="Solovyev V."/>
            <person name="Salamov A."/>
            <person name="Braich B."/>
            <person name="Kosarev P."/>
            <person name="Mahmoud A."/>
            <person name="Hajiyev E."/>
            <person name="Babayeva S."/>
            <person name="Izzatullayeva V."/>
            <person name="Mammadov A."/>
            <person name="Mammadov A."/>
            <person name="Sharifova S."/>
            <person name="Ojaghi J."/>
            <person name="Eynullazada K."/>
            <person name="Bayramov B."/>
            <person name="Abdulazimova A."/>
            <person name="Shahmuradov I."/>
        </authorList>
    </citation>
    <scope>NUCLEOTIDE SEQUENCE [LARGE SCALE GENOMIC DNA]</scope>
    <source>
        <strain evidence="3">cv. AG2017</strain>
        <tissue evidence="2">Leaf</tissue>
    </source>
</reference>
<name>A0A2I0HRV5_PUNGR</name>
<evidence type="ECO:0000313" key="3">
    <source>
        <dbReference type="Proteomes" id="UP000233551"/>
    </source>
</evidence>
<proteinExistence type="predicted"/>
<comment type="caution">
    <text evidence="2">The sequence shown here is derived from an EMBL/GenBank/DDBJ whole genome shotgun (WGS) entry which is preliminary data.</text>
</comment>
<sequence>MEGSGLSISDPDPSIKVAGTHGGRQQLRCRGWGLQIRGLLSIWGRGRQSATPTPSPRSPVPTEDADDLGRSIRDLVEGVGVADWLPRSLLPFRFSFRTKMKQNEKFRI</sequence>
<accession>A0A2I0HRV5</accession>
<feature type="region of interest" description="Disordered" evidence="1">
    <location>
        <begin position="45"/>
        <end position="68"/>
    </location>
</feature>
<gene>
    <name evidence="2" type="ORF">CRG98_045159</name>
</gene>